<keyword evidence="2" id="KW-1133">Transmembrane helix</keyword>
<feature type="transmembrane region" description="Helical" evidence="2">
    <location>
        <begin position="40"/>
        <end position="60"/>
    </location>
</feature>
<sequence>MTEETRRFIAISRWLTPLCITLIGVAIFGQRNAPGVPQLYGQQVNLLFVCVMLWAGAAWWCACNARRFLRLYERLQQQRLLLPGVLIFSALALLDFSTLLLQDLFPLISRHFFLLSSLSIFILALLTFLLSARHPATTLRYAALTFSVIGVLLLFCELIFRIGMAEHVVPQTSREFAERIASQWPRPIAIAKPSDALRIIGLGGAFGKSGGEGNYYRLLETDLQRQIPKTELLNFSMEGLLLAQSADMFMRFGTQYQPDIVLHSLFIGRDLWGDPSVDLLSYRGIPLEKKRNALAWTPHNFLLRQWLIALCSSTFAHADQAGISYELRWKPRERMEICRKDLPLTHPEIWKTAGQLLDNLARVTQNYHARYILIIHPDQFQVEPRIVKEMKETRSLALKDFDFQQPQRLLLEYCHDRGIACLDLLPAFQEQGNGGGLYAPDGLQYSETGHRLVANEIERFLAATQQSDAPEAIVPPTPEIVPTPTPIPTPTPAPAFKIRDITVTDETGAPLSAVDDIYTINVGETLTISVNVENSASQNIIGHWSALHGDIQDTSALTNRYTASKSGVDFVIIAVEDASTGDTYEEPINITVQ</sequence>
<dbReference type="Gene3D" id="3.40.50.1110">
    <property type="entry name" value="SGNH hydrolase"/>
    <property type="match status" value="1"/>
</dbReference>
<dbReference type="Proteomes" id="UP000030700">
    <property type="component" value="Unassembled WGS sequence"/>
</dbReference>
<keyword evidence="2" id="KW-0812">Transmembrane</keyword>
<organism evidence="3">
    <name type="scientific">Candidatus Moduliflexus flocculans</name>
    <dbReference type="NCBI Taxonomy" id="1499966"/>
    <lineage>
        <taxon>Bacteria</taxon>
        <taxon>Candidatus Moduliflexota</taxon>
        <taxon>Candidatus Moduliflexia</taxon>
        <taxon>Candidatus Moduliflexales</taxon>
        <taxon>Candidatus Moduliflexaceae</taxon>
    </lineage>
</organism>
<evidence type="ECO:0000313" key="3">
    <source>
        <dbReference type="EMBL" id="GAK54127.1"/>
    </source>
</evidence>
<keyword evidence="2" id="KW-0472">Membrane</keyword>
<proteinExistence type="predicted"/>
<dbReference type="HOGENOM" id="CLU_459810_0_0_0"/>
<protein>
    <recommendedName>
        <fullName evidence="5">SGNH/GDSL hydrolase family protein</fullName>
    </recommendedName>
</protein>
<evidence type="ECO:0000256" key="1">
    <source>
        <dbReference type="SAM" id="MobiDB-lite"/>
    </source>
</evidence>
<evidence type="ECO:0000313" key="4">
    <source>
        <dbReference type="Proteomes" id="UP000030700"/>
    </source>
</evidence>
<gene>
    <name evidence="3" type="ORF">U14_05405</name>
</gene>
<accession>A0A081BRU6</accession>
<feature type="region of interest" description="Disordered" evidence="1">
    <location>
        <begin position="466"/>
        <end position="494"/>
    </location>
</feature>
<evidence type="ECO:0008006" key="5">
    <source>
        <dbReference type="Google" id="ProtNLM"/>
    </source>
</evidence>
<feature type="transmembrane region" description="Helical" evidence="2">
    <location>
        <begin position="112"/>
        <end position="130"/>
    </location>
</feature>
<dbReference type="EMBL" id="DF820460">
    <property type="protein sequence ID" value="GAK54127.1"/>
    <property type="molecule type" value="Genomic_DNA"/>
</dbReference>
<feature type="transmembrane region" description="Helical" evidence="2">
    <location>
        <begin position="80"/>
        <end position="100"/>
    </location>
</feature>
<reference evidence="3" key="1">
    <citation type="journal article" date="2015" name="PeerJ">
        <title>First genomic representation of candidate bacterial phylum KSB3 points to enhanced environmental sensing as a trigger of wastewater bulking.</title>
        <authorList>
            <person name="Sekiguchi Y."/>
            <person name="Ohashi A."/>
            <person name="Parks D.H."/>
            <person name="Yamauchi T."/>
            <person name="Tyson G.W."/>
            <person name="Hugenholtz P."/>
        </authorList>
    </citation>
    <scope>NUCLEOTIDE SEQUENCE [LARGE SCALE GENOMIC DNA]</scope>
</reference>
<dbReference type="SUPFAM" id="SSF52266">
    <property type="entry name" value="SGNH hydrolase"/>
    <property type="match status" value="1"/>
</dbReference>
<name>A0A081BRU6_9BACT</name>
<dbReference type="InterPro" id="IPR036514">
    <property type="entry name" value="SGNH_hydro_sf"/>
</dbReference>
<feature type="compositionally biased region" description="Pro residues" evidence="1">
    <location>
        <begin position="473"/>
        <end position="493"/>
    </location>
</feature>
<evidence type="ECO:0000256" key="2">
    <source>
        <dbReference type="SAM" id="Phobius"/>
    </source>
</evidence>
<feature type="transmembrane region" description="Helical" evidence="2">
    <location>
        <begin position="142"/>
        <end position="164"/>
    </location>
</feature>
<dbReference type="AlphaFoldDB" id="A0A081BRU6"/>
<keyword evidence="4" id="KW-1185">Reference proteome</keyword>
<feature type="transmembrane region" description="Helical" evidence="2">
    <location>
        <begin position="7"/>
        <end position="28"/>
    </location>
</feature>